<evidence type="ECO:0000313" key="1">
    <source>
        <dbReference type="EMBL" id="SVD33227.1"/>
    </source>
</evidence>
<proteinExistence type="predicted"/>
<dbReference type="InterPro" id="IPR016181">
    <property type="entry name" value="Acyl_CoA_acyltransferase"/>
</dbReference>
<feature type="non-terminal residue" evidence="1">
    <location>
        <position position="1"/>
    </location>
</feature>
<sequence>ALSLQKLSLLGCKSVFLEVRRSNLIAQSIYSKFSFVKIGVRNKYYTDNFEDALTMSLNSLQNKEYNIFLKSKLQSLGYVIPTPDTK</sequence>
<dbReference type="EMBL" id="UINC01143988">
    <property type="protein sequence ID" value="SVD33227.1"/>
    <property type="molecule type" value="Genomic_DNA"/>
</dbReference>
<reference evidence="1" key="1">
    <citation type="submission" date="2018-05" db="EMBL/GenBank/DDBJ databases">
        <authorList>
            <person name="Lanie J.A."/>
            <person name="Ng W.-L."/>
            <person name="Kazmierczak K.M."/>
            <person name="Andrzejewski T.M."/>
            <person name="Davidsen T.M."/>
            <person name="Wayne K.J."/>
            <person name="Tettelin H."/>
            <person name="Glass J.I."/>
            <person name="Rusch D."/>
            <person name="Podicherti R."/>
            <person name="Tsui H.-C.T."/>
            <person name="Winkler M.E."/>
        </authorList>
    </citation>
    <scope>NUCLEOTIDE SEQUENCE</scope>
</reference>
<accession>A0A382UGN1</accession>
<name>A0A382UGN1_9ZZZZ</name>
<organism evidence="1">
    <name type="scientific">marine metagenome</name>
    <dbReference type="NCBI Taxonomy" id="408172"/>
    <lineage>
        <taxon>unclassified sequences</taxon>
        <taxon>metagenomes</taxon>
        <taxon>ecological metagenomes</taxon>
    </lineage>
</organism>
<dbReference type="AlphaFoldDB" id="A0A382UGN1"/>
<gene>
    <name evidence="1" type="ORF">METZ01_LOCUS386081</name>
</gene>
<dbReference type="SUPFAM" id="SSF55729">
    <property type="entry name" value="Acyl-CoA N-acyltransferases (Nat)"/>
    <property type="match status" value="1"/>
</dbReference>
<evidence type="ECO:0008006" key="2">
    <source>
        <dbReference type="Google" id="ProtNLM"/>
    </source>
</evidence>
<dbReference type="Gene3D" id="3.40.630.30">
    <property type="match status" value="1"/>
</dbReference>
<protein>
    <recommendedName>
        <fullName evidence="2">N-acetyltransferase domain-containing protein</fullName>
    </recommendedName>
</protein>